<evidence type="ECO:0000259" key="1">
    <source>
        <dbReference type="Pfam" id="PF07735"/>
    </source>
</evidence>
<dbReference type="EMBL" id="DS268498">
    <property type="protein sequence ID" value="EFP12223.1"/>
    <property type="molecule type" value="Genomic_DNA"/>
</dbReference>
<dbReference type="HOGENOM" id="CLU_028840_0_0_1"/>
<dbReference type="InterPro" id="IPR012885">
    <property type="entry name" value="F-box_Sdz-33"/>
</dbReference>
<dbReference type="Proteomes" id="UP000008281">
    <property type="component" value="Unassembled WGS sequence"/>
</dbReference>
<reference evidence="2" key="1">
    <citation type="submission" date="2007-07" db="EMBL/GenBank/DDBJ databases">
        <title>PCAP assembly of the Caenorhabditis remanei genome.</title>
        <authorList>
            <consortium name="The Caenorhabditis remanei Sequencing Consortium"/>
            <person name="Wilson R.K."/>
        </authorList>
    </citation>
    <scope>NUCLEOTIDE SEQUENCE [LARGE SCALE GENOMIC DNA]</scope>
    <source>
        <strain evidence="2">PB4641</strain>
    </source>
</reference>
<dbReference type="PANTHER" id="PTHR21503">
    <property type="entry name" value="F-BOX-CONTAINING HYPOTHETICAL PROTEIN C.ELEGANS"/>
    <property type="match status" value="1"/>
</dbReference>
<keyword evidence="3" id="KW-1185">Reference proteome</keyword>
<accession>E3MYQ4</accession>
<organism evidence="3">
    <name type="scientific">Caenorhabditis remanei</name>
    <name type="common">Caenorhabditis vulgaris</name>
    <dbReference type="NCBI Taxonomy" id="31234"/>
    <lineage>
        <taxon>Eukaryota</taxon>
        <taxon>Metazoa</taxon>
        <taxon>Ecdysozoa</taxon>
        <taxon>Nematoda</taxon>
        <taxon>Chromadorea</taxon>
        <taxon>Rhabditida</taxon>
        <taxon>Rhabditina</taxon>
        <taxon>Rhabditomorpha</taxon>
        <taxon>Rhabditoidea</taxon>
        <taxon>Rhabditidae</taxon>
        <taxon>Peloderinae</taxon>
        <taxon>Caenorhabditis</taxon>
    </lineage>
</organism>
<proteinExistence type="predicted"/>
<name>E3MYQ4_CAERE</name>
<dbReference type="InParanoid" id="E3MYQ4"/>
<dbReference type="OrthoDB" id="5910822at2759"/>
<gene>
    <name evidence="2" type="ORF">CRE_04155</name>
</gene>
<dbReference type="AlphaFoldDB" id="E3MYQ4"/>
<evidence type="ECO:0000313" key="2">
    <source>
        <dbReference type="EMBL" id="EFP12223.1"/>
    </source>
</evidence>
<protein>
    <recommendedName>
        <fullName evidence="1">Sdz-33 F-box domain-containing protein</fullName>
    </recommendedName>
</protein>
<sequence>MILSLCSQRSKNVAITYSGASKDVKLQLMYCNNIGSLAYNSTDILEVIDIKELEDFIFPTLSNGHFRDVPYTMHEGCLVIFWEDTLTGLIEIGNYAREIFNRDINEINIGGEDVDDYRRLIEWTMDTQTYIKDFHFESESTSDEDLDYVLENVKCTGLLSLSAKPSENYRPAKPLVFNLDELKINFSFWIRLSDLLAMNSKTVRMRGSKLTSRDLNVFLKHWMAGGCSQLKDFFVDVEEAIDYEIVLDGVEFTERGDGVERVYVEKV</sequence>
<evidence type="ECO:0000313" key="3">
    <source>
        <dbReference type="Proteomes" id="UP000008281"/>
    </source>
</evidence>
<dbReference type="PANTHER" id="PTHR21503:SF48">
    <property type="entry name" value="F-BOX ASSOCIATED DOMAIN-CONTAINING PROTEIN-RELATED"/>
    <property type="match status" value="1"/>
</dbReference>
<dbReference type="Pfam" id="PF07735">
    <property type="entry name" value="FBA_2"/>
    <property type="match status" value="1"/>
</dbReference>
<feature type="domain" description="Sdz-33 F-box" evidence="1">
    <location>
        <begin position="174"/>
        <end position="233"/>
    </location>
</feature>